<organism evidence="1">
    <name type="scientific">marine sediment metagenome</name>
    <dbReference type="NCBI Taxonomy" id="412755"/>
    <lineage>
        <taxon>unclassified sequences</taxon>
        <taxon>metagenomes</taxon>
        <taxon>ecological metagenomes</taxon>
    </lineage>
</organism>
<evidence type="ECO:0000313" key="1">
    <source>
        <dbReference type="EMBL" id="KKN03401.1"/>
    </source>
</evidence>
<reference evidence="1" key="1">
    <citation type="journal article" date="2015" name="Nature">
        <title>Complex archaea that bridge the gap between prokaryotes and eukaryotes.</title>
        <authorList>
            <person name="Spang A."/>
            <person name="Saw J.H."/>
            <person name="Jorgensen S.L."/>
            <person name="Zaremba-Niedzwiedzka K."/>
            <person name="Martijn J."/>
            <person name="Lind A.E."/>
            <person name="van Eijk R."/>
            <person name="Schleper C."/>
            <person name="Guy L."/>
            <person name="Ettema T.J."/>
        </authorList>
    </citation>
    <scope>NUCLEOTIDE SEQUENCE</scope>
</reference>
<accession>A0A0F9PQS0</accession>
<comment type="caution">
    <text evidence="1">The sequence shown here is derived from an EMBL/GenBank/DDBJ whole genome shotgun (WGS) entry which is preliminary data.</text>
</comment>
<dbReference type="EMBL" id="LAZR01005037">
    <property type="protein sequence ID" value="KKN03401.1"/>
    <property type="molecule type" value="Genomic_DNA"/>
</dbReference>
<name>A0A0F9PQS0_9ZZZZ</name>
<sequence>MAKFRKKPVVIEAVQLRWDTWSEMCDHAGVGKLEDGKPQGCYIDAEGNATTKNGASGVIGLLIPTLEGLMTARQDDYVIRGVKGELYSCKPDIFEQTYEAV</sequence>
<gene>
    <name evidence="1" type="ORF">LCGC14_1108080</name>
</gene>
<dbReference type="AlphaFoldDB" id="A0A0F9PQS0"/>
<protein>
    <submittedName>
        <fullName evidence="1">Uncharacterized protein</fullName>
    </submittedName>
</protein>
<proteinExistence type="predicted"/>